<dbReference type="EMBL" id="JAPFFF010000004">
    <property type="protein sequence ID" value="KAK8891053.1"/>
    <property type="molecule type" value="Genomic_DNA"/>
</dbReference>
<evidence type="ECO:0008006" key="4">
    <source>
        <dbReference type="Google" id="ProtNLM"/>
    </source>
</evidence>
<keyword evidence="3" id="KW-1185">Reference proteome</keyword>
<name>A0ABR2KIS0_9EUKA</name>
<feature type="compositionally biased region" description="Basic and acidic residues" evidence="1">
    <location>
        <begin position="64"/>
        <end position="76"/>
    </location>
</feature>
<proteinExistence type="predicted"/>
<dbReference type="Proteomes" id="UP001470230">
    <property type="component" value="Unassembled WGS sequence"/>
</dbReference>
<accession>A0ABR2KIS0</accession>
<reference evidence="2 3" key="1">
    <citation type="submission" date="2024-04" db="EMBL/GenBank/DDBJ databases">
        <title>Tritrichomonas musculus Genome.</title>
        <authorList>
            <person name="Alves-Ferreira E."/>
            <person name="Grigg M."/>
            <person name="Lorenzi H."/>
            <person name="Galac M."/>
        </authorList>
    </citation>
    <scope>NUCLEOTIDE SEQUENCE [LARGE SCALE GENOMIC DNA]</scope>
    <source>
        <strain evidence="2 3">EAF2021</strain>
    </source>
</reference>
<gene>
    <name evidence="2" type="ORF">M9Y10_028258</name>
</gene>
<comment type="caution">
    <text evidence="2">The sequence shown here is derived from an EMBL/GenBank/DDBJ whole genome shotgun (WGS) entry which is preliminary data.</text>
</comment>
<sequence length="476" mass="56521">MDDERKHRKIRVKVIHVHHYHHHHHRHHDNDKKDTNYIQQQTIHKKQSYYSTSRHTRRSHHSQKRDPNIPNREHEYNFSSDDDKDQNPMPDDEYDDSYPSGDYDDIEGNPEPRKPLRKAVTYYIPESPQPKPYYALPEKTQKPKAKTPEREKYPYPIEKLRYLRKHPLPGSDEENPDVIHSPHGDWPVQPRKKIRFISEFEKYSKPKNADYSYWTDIEAVLTQERLGGYNEIPPKQLPMMYPFTQMSPRKLPWDFSDVELVPTRPNKPVKPFKPKSFAYFEESVLEIMRVPTPGNHAVPLLTTSDEFNFVESWIRTCLWKPFNYLTELTRFGFSSRLLELERGSEYVDDDEISHRRIHLVLFPCEYPLKYKNNPLPQTIVTHRCVTNGHDLIHLMRKIKKVKFSFSFLLCAAYLGNQAIDYHPKCIPTQSRIDSLMKSKFDSFFYREGGVESIMIFDSSNVVPLYSCKMSSKKPRI</sequence>
<feature type="compositionally biased region" description="Acidic residues" evidence="1">
    <location>
        <begin position="80"/>
        <end position="108"/>
    </location>
</feature>
<evidence type="ECO:0000313" key="3">
    <source>
        <dbReference type="Proteomes" id="UP001470230"/>
    </source>
</evidence>
<feature type="region of interest" description="Disordered" evidence="1">
    <location>
        <begin position="41"/>
        <end position="114"/>
    </location>
</feature>
<protein>
    <recommendedName>
        <fullName evidence="4">Initiator binding domain-containing protein</fullName>
    </recommendedName>
</protein>
<evidence type="ECO:0000313" key="2">
    <source>
        <dbReference type="EMBL" id="KAK8891053.1"/>
    </source>
</evidence>
<organism evidence="2 3">
    <name type="scientific">Tritrichomonas musculus</name>
    <dbReference type="NCBI Taxonomy" id="1915356"/>
    <lineage>
        <taxon>Eukaryota</taxon>
        <taxon>Metamonada</taxon>
        <taxon>Parabasalia</taxon>
        <taxon>Tritrichomonadida</taxon>
        <taxon>Tritrichomonadidae</taxon>
        <taxon>Tritrichomonas</taxon>
    </lineage>
</organism>
<feature type="compositionally biased region" description="Basic residues" evidence="1">
    <location>
        <begin position="54"/>
        <end position="63"/>
    </location>
</feature>
<evidence type="ECO:0000256" key="1">
    <source>
        <dbReference type="SAM" id="MobiDB-lite"/>
    </source>
</evidence>
<feature type="region of interest" description="Disordered" evidence="1">
    <location>
        <begin position="127"/>
        <end position="149"/>
    </location>
</feature>